<feature type="compositionally biased region" description="Low complexity" evidence="1">
    <location>
        <begin position="1"/>
        <end position="12"/>
    </location>
</feature>
<dbReference type="PATRIC" id="fig|1227485.3.peg.95"/>
<organism evidence="2 3">
    <name type="scientific">Halorubrum tebenquichense DSM 14210</name>
    <dbReference type="NCBI Taxonomy" id="1227485"/>
    <lineage>
        <taxon>Archaea</taxon>
        <taxon>Methanobacteriati</taxon>
        <taxon>Methanobacteriota</taxon>
        <taxon>Stenosarchaea group</taxon>
        <taxon>Halobacteria</taxon>
        <taxon>Halobacteriales</taxon>
        <taxon>Haloferacaceae</taxon>
        <taxon>Halorubrum</taxon>
    </lineage>
</organism>
<evidence type="ECO:0000313" key="2">
    <source>
        <dbReference type="EMBL" id="ELZ41879.1"/>
    </source>
</evidence>
<gene>
    <name evidence="2" type="ORF">C472_00509</name>
</gene>
<evidence type="ECO:0000256" key="1">
    <source>
        <dbReference type="SAM" id="MobiDB-lite"/>
    </source>
</evidence>
<evidence type="ECO:0000313" key="3">
    <source>
        <dbReference type="Proteomes" id="UP000011523"/>
    </source>
</evidence>
<dbReference type="Proteomes" id="UP000011523">
    <property type="component" value="Unassembled WGS sequence"/>
</dbReference>
<keyword evidence="3" id="KW-1185">Reference proteome</keyword>
<proteinExistence type="predicted"/>
<sequence length="96" mass="10405">MTDETTTQTMSTDTDDDYEGNRMLPSNAIATTALDEPAEYAGGERLYAVLFDADYDAMSLDANGDLALLVDAEQAAALRDQFGEIATELEDGDRDE</sequence>
<accession>M0E6A0</accession>
<comment type="caution">
    <text evidence="2">The sequence shown here is derived from an EMBL/GenBank/DDBJ whole genome shotgun (WGS) entry which is preliminary data.</text>
</comment>
<protein>
    <submittedName>
        <fullName evidence="2">Uncharacterized protein</fullName>
    </submittedName>
</protein>
<feature type="region of interest" description="Disordered" evidence="1">
    <location>
        <begin position="1"/>
        <end position="23"/>
    </location>
</feature>
<dbReference type="EMBL" id="AOJD01000003">
    <property type="protein sequence ID" value="ELZ41879.1"/>
    <property type="molecule type" value="Genomic_DNA"/>
</dbReference>
<name>M0E6A0_9EURY</name>
<dbReference type="OrthoDB" id="330086at2157"/>
<dbReference type="RefSeq" id="WP_006627813.1">
    <property type="nucleotide sequence ID" value="NZ_AOJD01000003.1"/>
</dbReference>
<dbReference type="AlphaFoldDB" id="M0E6A0"/>
<reference evidence="2 3" key="1">
    <citation type="journal article" date="2014" name="PLoS Genet.">
        <title>Phylogenetically driven sequencing of extremely halophilic archaea reveals strategies for static and dynamic osmo-response.</title>
        <authorList>
            <person name="Becker E.A."/>
            <person name="Seitzer P.M."/>
            <person name="Tritt A."/>
            <person name="Larsen D."/>
            <person name="Krusor M."/>
            <person name="Yao A.I."/>
            <person name="Wu D."/>
            <person name="Madern D."/>
            <person name="Eisen J.A."/>
            <person name="Darling A.E."/>
            <person name="Facciotti M.T."/>
        </authorList>
    </citation>
    <scope>NUCLEOTIDE SEQUENCE [LARGE SCALE GENOMIC DNA]</scope>
    <source>
        <strain evidence="2 3">DSM 14210</strain>
    </source>
</reference>